<dbReference type="GO" id="GO:0005737">
    <property type="term" value="C:cytoplasm"/>
    <property type="evidence" value="ECO:0007669"/>
    <property type="project" value="UniProtKB-SubCell"/>
</dbReference>
<feature type="binding site" evidence="9">
    <location>
        <position position="213"/>
    </location>
    <ligand>
        <name>Fe(2+)</name>
        <dbReference type="ChEBI" id="CHEBI:29033"/>
    </ligand>
</feature>
<keyword evidence="5 9" id="KW-0350">Heme biosynthesis</keyword>
<sequence>MAKISVILANLGTPEVPTSQAVSQYLGEFLSDPRVVDVSQPKWGIILRIIRFFRAPKVAKIYQSVWTEQGSPLLSISNQQRDQLQATLSKQFPQHEWTVVLGMTYGQPSLKEVTTQVFNHEPEHVIVLPLYPQFSSTTVLPVIDAFNRGYADKNQRFVPPFSIVNNYHLDASYIKALVHSIKAHIAKQENLTLEQVEPAKYFSATNKLFLSYHGIPTRYAQELADPYPQQCETTTQAVVHALGLNAEQYQMTYQSVFGKEPWLVPQTDQTLTSYAQANPGASAMVICPGFAADCIETLEEIDEANRELFLHHGGKNYSMVPCLNASPEHLEMMVSLLQPYIALVEAQNSNQYKIN</sequence>
<evidence type="ECO:0000256" key="10">
    <source>
        <dbReference type="RuleBase" id="RU004185"/>
    </source>
</evidence>
<dbReference type="EC" id="4.98.1.1" evidence="9"/>
<reference evidence="11 12" key="1">
    <citation type="submission" date="2017-08" db="EMBL/GenBank/DDBJ databases">
        <title>Reclassification of Bisgaard taxon 37 and 44.</title>
        <authorList>
            <person name="Christensen H."/>
        </authorList>
    </citation>
    <scope>NUCLEOTIDE SEQUENCE [LARGE SCALE GENOMIC DNA]</scope>
    <source>
        <strain evidence="11 12">B96_3</strain>
    </source>
</reference>
<gene>
    <name evidence="9" type="primary">hemH</name>
    <name evidence="11" type="ORF">CKF54_00110</name>
</gene>
<protein>
    <recommendedName>
        <fullName evidence="9">Ferrochelatase</fullName>
        <ecNumber evidence="9">4.98.1.1</ecNumber>
    </recommendedName>
    <alternativeName>
        <fullName evidence="9">Heme synthase</fullName>
    </alternativeName>
    <alternativeName>
        <fullName evidence="9">Protoheme ferro-lyase</fullName>
    </alternativeName>
</protein>
<keyword evidence="7 9" id="KW-0627">Porphyrin biosynthesis</keyword>
<dbReference type="GO" id="GO:0004325">
    <property type="term" value="F:ferrochelatase activity"/>
    <property type="evidence" value="ECO:0007669"/>
    <property type="project" value="UniProtKB-UniRule"/>
</dbReference>
<dbReference type="NCBIfam" id="TIGR00109">
    <property type="entry name" value="hemH"/>
    <property type="match status" value="1"/>
</dbReference>
<dbReference type="CDD" id="cd00419">
    <property type="entry name" value="Ferrochelatase_C"/>
    <property type="match status" value="1"/>
</dbReference>
<dbReference type="Pfam" id="PF00762">
    <property type="entry name" value="Ferrochelatase"/>
    <property type="match status" value="1"/>
</dbReference>
<comment type="caution">
    <text evidence="11">The sequence shown here is derived from an EMBL/GenBank/DDBJ whole genome shotgun (WGS) entry which is preliminary data.</text>
</comment>
<dbReference type="CDD" id="cd03411">
    <property type="entry name" value="Ferrochelatase_N"/>
    <property type="match status" value="1"/>
</dbReference>
<evidence type="ECO:0000256" key="8">
    <source>
        <dbReference type="ARBA" id="ARBA00024536"/>
    </source>
</evidence>
<name>A0A3A1Y8D1_9GAMM</name>
<dbReference type="HAMAP" id="MF_00323">
    <property type="entry name" value="Ferrochelatase"/>
    <property type="match status" value="1"/>
</dbReference>
<dbReference type="GO" id="GO:0046872">
    <property type="term" value="F:metal ion binding"/>
    <property type="evidence" value="ECO:0007669"/>
    <property type="project" value="UniProtKB-KW"/>
</dbReference>
<comment type="function">
    <text evidence="9">Catalyzes the ferrous insertion into protoporphyrin IX.</text>
</comment>
<comment type="similarity">
    <text evidence="1 9 10">Belongs to the ferrochelatase family.</text>
</comment>
<dbReference type="RefSeq" id="WP_119524162.1">
    <property type="nucleotide sequence ID" value="NZ_NRHC01000001.1"/>
</dbReference>
<comment type="pathway">
    <text evidence="9">Porphyrin-containing compound metabolism; protoheme biosynthesis; protoheme from protoporphyrin-IX: step 1/1.</text>
</comment>
<evidence type="ECO:0000256" key="1">
    <source>
        <dbReference type="ARBA" id="ARBA00007718"/>
    </source>
</evidence>
<accession>A0A3A1Y8D1</accession>
<evidence type="ECO:0000256" key="4">
    <source>
        <dbReference type="ARBA" id="ARBA00023004"/>
    </source>
</evidence>
<proteinExistence type="inferred from homology"/>
<evidence type="ECO:0000256" key="2">
    <source>
        <dbReference type="ARBA" id="ARBA00022490"/>
    </source>
</evidence>
<dbReference type="GO" id="GO:0006783">
    <property type="term" value="P:heme biosynthetic process"/>
    <property type="evidence" value="ECO:0007669"/>
    <property type="project" value="UniProtKB-UniRule"/>
</dbReference>
<comment type="catalytic activity">
    <reaction evidence="9">
        <text>heme b + 2 H(+) = protoporphyrin IX + Fe(2+)</text>
        <dbReference type="Rhea" id="RHEA:22584"/>
        <dbReference type="ChEBI" id="CHEBI:15378"/>
        <dbReference type="ChEBI" id="CHEBI:29033"/>
        <dbReference type="ChEBI" id="CHEBI:57306"/>
        <dbReference type="ChEBI" id="CHEBI:60344"/>
        <dbReference type="EC" id="4.98.1.1"/>
    </reaction>
</comment>
<comment type="subcellular location">
    <subcellularLocation>
        <location evidence="9">Cytoplasm</location>
    </subcellularLocation>
</comment>
<evidence type="ECO:0000256" key="6">
    <source>
        <dbReference type="ARBA" id="ARBA00023239"/>
    </source>
</evidence>
<evidence type="ECO:0000313" key="11">
    <source>
        <dbReference type="EMBL" id="RIY34563.1"/>
    </source>
</evidence>
<dbReference type="InterPro" id="IPR033644">
    <property type="entry name" value="Ferrochelatase_C"/>
</dbReference>
<dbReference type="SUPFAM" id="SSF53800">
    <property type="entry name" value="Chelatase"/>
    <property type="match status" value="1"/>
</dbReference>
<evidence type="ECO:0000256" key="9">
    <source>
        <dbReference type="HAMAP-Rule" id="MF_00323"/>
    </source>
</evidence>
<keyword evidence="3 9" id="KW-0479">Metal-binding</keyword>
<evidence type="ECO:0000256" key="5">
    <source>
        <dbReference type="ARBA" id="ARBA00023133"/>
    </source>
</evidence>
<feature type="binding site" evidence="9">
    <location>
        <position position="296"/>
    </location>
    <ligand>
        <name>Fe(2+)</name>
        <dbReference type="ChEBI" id="CHEBI:29033"/>
    </ligand>
</feature>
<evidence type="ECO:0000256" key="3">
    <source>
        <dbReference type="ARBA" id="ARBA00022723"/>
    </source>
</evidence>
<dbReference type="PANTHER" id="PTHR11108">
    <property type="entry name" value="FERROCHELATASE"/>
    <property type="match status" value="1"/>
</dbReference>
<organism evidence="11 12">
    <name type="scientific">Psittacicella hinzii</name>
    <dbReference type="NCBI Taxonomy" id="2028575"/>
    <lineage>
        <taxon>Bacteria</taxon>
        <taxon>Pseudomonadati</taxon>
        <taxon>Pseudomonadota</taxon>
        <taxon>Gammaproteobacteria</taxon>
        <taxon>Pasteurellales</taxon>
        <taxon>Psittacicellaceae</taxon>
        <taxon>Psittacicella</taxon>
    </lineage>
</organism>
<keyword evidence="2 9" id="KW-0963">Cytoplasm</keyword>
<dbReference type="Gene3D" id="3.40.50.1400">
    <property type="match status" value="2"/>
</dbReference>
<dbReference type="InterPro" id="IPR033659">
    <property type="entry name" value="Ferrochelatase_N"/>
</dbReference>
<evidence type="ECO:0000256" key="7">
    <source>
        <dbReference type="ARBA" id="ARBA00023244"/>
    </source>
</evidence>
<keyword evidence="6 9" id="KW-0456">Lyase</keyword>
<keyword evidence="4 9" id="KW-0408">Iron</keyword>
<dbReference type="OrthoDB" id="9809741at2"/>
<dbReference type="AlphaFoldDB" id="A0A3A1Y8D1"/>
<dbReference type="FunFam" id="3.40.50.1400:FF:000002">
    <property type="entry name" value="Ferrochelatase"/>
    <property type="match status" value="1"/>
</dbReference>
<comment type="catalytic activity">
    <reaction evidence="8">
        <text>Fe-coproporphyrin III + 2 H(+) = coproporphyrin III + Fe(2+)</text>
        <dbReference type="Rhea" id="RHEA:49572"/>
        <dbReference type="ChEBI" id="CHEBI:15378"/>
        <dbReference type="ChEBI" id="CHEBI:29033"/>
        <dbReference type="ChEBI" id="CHEBI:68438"/>
        <dbReference type="ChEBI" id="CHEBI:131725"/>
        <dbReference type="EC" id="4.99.1.9"/>
    </reaction>
    <physiologicalReaction direction="right-to-left" evidence="8">
        <dbReference type="Rhea" id="RHEA:49574"/>
    </physiologicalReaction>
</comment>
<dbReference type="EMBL" id="NRHC01000001">
    <property type="protein sequence ID" value="RIY34563.1"/>
    <property type="molecule type" value="Genomic_DNA"/>
</dbReference>
<dbReference type="Proteomes" id="UP000265691">
    <property type="component" value="Unassembled WGS sequence"/>
</dbReference>
<dbReference type="InterPro" id="IPR001015">
    <property type="entry name" value="Ferrochelatase"/>
</dbReference>
<evidence type="ECO:0000313" key="12">
    <source>
        <dbReference type="Proteomes" id="UP000265691"/>
    </source>
</evidence>
<dbReference type="PANTHER" id="PTHR11108:SF1">
    <property type="entry name" value="FERROCHELATASE, MITOCHONDRIAL"/>
    <property type="match status" value="1"/>
</dbReference>
<dbReference type="UniPathway" id="UPA00252">
    <property type="reaction ID" value="UER00325"/>
</dbReference>
<keyword evidence="12" id="KW-1185">Reference proteome</keyword>